<protein>
    <submittedName>
        <fullName evidence="8">Cytochrome c</fullName>
    </submittedName>
</protein>
<evidence type="ECO:0000256" key="2">
    <source>
        <dbReference type="ARBA" id="ARBA00022617"/>
    </source>
</evidence>
<dbReference type="GO" id="GO:0020037">
    <property type="term" value="F:heme binding"/>
    <property type="evidence" value="ECO:0007669"/>
    <property type="project" value="InterPro"/>
</dbReference>
<keyword evidence="4" id="KW-0249">Electron transport</keyword>
<evidence type="ECO:0000256" key="1">
    <source>
        <dbReference type="ARBA" id="ARBA00022448"/>
    </source>
</evidence>
<sequence length="140" mass="14810">MMMRVWIAAGAVIAIAAGYVLLKSENGPSVEATAGAPLVAVKVPELTGDALKGEALFNENCASCHGKNAAGRDGVGPPLVHKIYQPNHHADGSFLLAALRGARSHHWPFGDMPPVEGIKEDQVASIVTYVRTLQRENGIF</sequence>
<dbReference type="PANTHER" id="PTHR37823">
    <property type="entry name" value="CYTOCHROME C-553-LIKE"/>
    <property type="match status" value="1"/>
</dbReference>
<dbReference type="EMBL" id="JABFCZ010000028">
    <property type="protein sequence ID" value="MBD1548978.1"/>
    <property type="molecule type" value="Genomic_DNA"/>
</dbReference>
<dbReference type="PROSITE" id="PS51007">
    <property type="entry name" value="CYTC"/>
    <property type="match status" value="1"/>
</dbReference>
<feature type="domain" description="Cytochrome c" evidence="7">
    <location>
        <begin position="48"/>
        <end position="134"/>
    </location>
</feature>
<dbReference type="GO" id="GO:0009055">
    <property type="term" value="F:electron transfer activity"/>
    <property type="evidence" value="ECO:0007669"/>
    <property type="project" value="InterPro"/>
</dbReference>
<reference evidence="8" key="1">
    <citation type="submission" date="2020-05" db="EMBL/GenBank/DDBJ databases">
        <title>Identification of trans-AT polyketide cluster in two marine bacteria, producers of a novel glutaramide-containing polyketide sesbanimide D and analogs.</title>
        <authorList>
            <person name="Kacar D."/>
            <person name="Rodriguez P."/>
            <person name="Canedo L."/>
            <person name="Gonzalez E."/>
            <person name="Galan B."/>
            <person name="De La Calle F."/>
            <person name="Garcia J.L."/>
        </authorList>
    </citation>
    <scope>NUCLEOTIDE SEQUENCE</scope>
    <source>
        <strain evidence="8">PHM038</strain>
    </source>
</reference>
<dbReference type="PANTHER" id="PTHR37823:SF1">
    <property type="entry name" value="CYTOCHROME C-553-LIKE"/>
    <property type="match status" value="1"/>
</dbReference>
<keyword evidence="1" id="KW-0813">Transport</keyword>
<evidence type="ECO:0000313" key="8">
    <source>
        <dbReference type="EMBL" id="MBD1548978.1"/>
    </source>
</evidence>
<dbReference type="SUPFAM" id="SSF46626">
    <property type="entry name" value="Cytochrome c"/>
    <property type="match status" value="1"/>
</dbReference>
<evidence type="ECO:0000256" key="5">
    <source>
        <dbReference type="ARBA" id="ARBA00023004"/>
    </source>
</evidence>
<dbReference type="AlphaFoldDB" id="A0A926S6W0"/>
<accession>A0A926S6W0</accession>
<proteinExistence type="predicted"/>
<keyword evidence="5 6" id="KW-0408">Iron</keyword>
<evidence type="ECO:0000256" key="6">
    <source>
        <dbReference type="PROSITE-ProRule" id="PRU00433"/>
    </source>
</evidence>
<dbReference type="Proteomes" id="UP000598467">
    <property type="component" value="Unassembled WGS sequence"/>
</dbReference>
<gene>
    <name evidence="8" type="ORF">HK439_22185</name>
</gene>
<evidence type="ECO:0000256" key="3">
    <source>
        <dbReference type="ARBA" id="ARBA00022723"/>
    </source>
</evidence>
<dbReference type="InterPro" id="IPR036909">
    <property type="entry name" value="Cyt_c-like_dom_sf"/>
</dbReference>
<dbReference type="InterPro" id="IPR009056">
    <property type="entry name" value="Cyt_c-like_dom"/>
</dbReference>
<keyword evidence="3 6" id="KW-0479">Metal-binding</keyword>
<evidence type="ECO:0000256" key="4">
    <source>
        <dbReference type="ARBA" id="ARBA00022982"/>
    </source>
</evidence>
<evidence type="ECO:0000313" key="9">
    <source>
        <dbReference type="Proteomes" id="UP000598467"/>
    </source>
</evidence>
<comment type="caution">
    <text evidence="8">The sequence shown here is derived from an EMBL/GenBank/DDBJ whole genome shotgun (WGS) entry which is preliminary data.</text>
</comment>
<name>A0A926S6W0_9HYPH</name>
<dbReference type="Gene3D" id="1.10.760.10">
    <property type="entry name" value="Cytochrome c-like domain"/>
    <property type="match status" value="1"/>
</dbReference>
<keyword evidence="2 6" id="KW-0349">Heme</keyword>
<evidence type="ECO:0000259" key="7">
    <source>
        <dbReference type="PROSITE" id="PS51007"/>
    </source>
</evidence>
<dbReference type="InterPro" id="IPR051811">
    <property type="entry name" value="Cytochrome_c550/c551-like"/>
</dbReference>
<organism evidence="8 9">
    <name type="scientific">Roseibium aggregatum</name>
    <dbReference type="NCBI Taxonomy" id="187304"/>
    <lineage>
        <taxon>Bacteria</taxon>
        <taxon>Pseudomonadati</taxon>
        <taxon>Pseudomonadota</taxon>
        <taxon>Alphaproteobacteria</taxon>
        <taxon>Hyphomicrobiales</taxon>
        <taxon>Stappiaceae</taxon>
        <taxon>Roseibium</taxon>
    </lineage>
</organism>
<dbReference type="GO" id="GO:0046872">
    <property type="term" value="F:metal ion binding"/>
    <property type="evidence" value="ECO:0007669"/>
    <property type="project" value="UniProtKB-KW"/>
</dbReference>
<dbReference type="Pfam" id="PF00034">
    <property type="entry name" value="Cytochrom_C"/>
    <property type="match status" value="1"/>
</dbReference>